<evidence type="ECO:0000313" key="3">
    <source>
        <dbReference type="EMBL" id="JAQ04381.1"/>
    </source>
</evidence>
<gene>
    <name evidence="2" type="primary">Htatip2</name>
    <name evidence="2" type="ORF">CM83_8092</name>
    <name evidence="3" type="ORF">g.4750</name>
</gene>
<dbReference type="PANTHER" id="PTHR14097:SF7">
    <property type="entry name" value="OXIDOREDUCTASE HTATIP2"/>
    <property type="match status" value="1"/>
</dbReference>
<evidence type="ECO:0000256" key="1">
    <source>
        <dbReference type="SAM" id="MobiDB-lite"/>
    </source>
</evidence>
<dbReference type="EMBL" id="GDHC01014248">
    <property type="protein sequence ID" value="JAQ04381.1"/>
    <property type="molecule type" value="Transcribed_RNA"/>
</dbReference>
<name>A0A0A9X9L5_LYGHE</name>
<sequence length="114" mass="12956">MGKYESIQDNETINHYRDLFSHHTYAAMCMGTTRSDAGSARQFIRCDYDYALAFVEAVMTFSAPVGLTMPFDQATIRKSTEGWRNAFVHNVGDDLQSQSKTTANHLRHNEEDTL</sequence>
<dbReference type="AlphaFoldDB" id="A0A0A9X9L5"/>
<reference evidence="3" key="3">
    <citation type="journal article" date="2016" name="Gigascience">
        <title>De novo construction of an expanded transcriptome assembly for the western tarnished plant bug, Lygus hesperus.</title>
        <authorList>
            <person name="Tassone E.E."/>
            <person name="Geib S.M."/>
            <person name="Hall B."/>
            <person name="Fabrick J.A."/>
            <person name="Brent C.S."/>
            <person name="Hull J.J."/>
        </authorList>
    </citation>
    <scope>NUCLEOTIDE SEQUENCE</scope>
</reference>
<reference evidence="2" key="1">
    <citation type="journal article" date="2014" name="PLoS ONE">
        <title>Transcriptome-Based Identification of ABC Transporters in the Western Tarnished Plant Bug Lygus hesperus.</title>
        <authorList>
            <person name="Hull J.J."/>
            <person name="Chaney K."/>
            <person name="Geib S.M."/>
            <person name="Fabrick J.A."/>
            <person name="Brent C.S."/>
            <person name="Walsh D."/>
            <person name="Lavine L.C."/>
        </authorList>
    </citation>
    <scope>NUCLEOTIDE SEQUENCE</scope>
</reference>
<reference evidence="2" key="2">
    <citation type="submission" date="2014-07" db="EMBL/GenBank/DDBJ databases">
        <authorList>
            <person name="Hull J."/>
        </authorList>
    </citation>
    <scope>NUCLEOTIDE SEQUENCE</scope>
</reference>
<dbReference type="Gene3D" id="3.40.50.720">
    <property type="entry name" value="NAD(P)-binding Rossmann-like Domain"/>
    <property type="match status" value="1"/>
</dbReference>
<dbReference type="PANTHER" id="PTHR14097">
    <property type="entry name" value="OXIDOREDUCTASE HTATIP2"/>
    <property type="match status" value="1"/>
</dbReference>
<accession>A0A0A9X9L5</accession>
<feature type="region of interest" description="Disordered" evidence="1">
    <location>
        <begin position="94"/>
        <end position="114"/>
    </location>
</feature>
<proteinExistence type="predicted"/>
<protein>
    <submittedName>
        <fullName evidence="2">Oxidoreductase HTATIP2</fullName>
    </submittedName>
</protein>
<dbReference type="EMBL" id="GBHO01026960">
    <property type="protein sequence ID" value="JAG16644.1"/>
    <property type="molecule type" value="Transcribed_RNA"/>
</dbReference>
<organism evidence="2">
    <name type="scientific">Lygus hesperus</name>
    <name type="common">Western plant bug</name>
    <dbReference type="NCBI Taxonomy" id="30085"/>
    <lineage>
        <taxon>Eukaryota</taxon>
        <taxon>Metazoa</taxon>
        <taxon>Ecdysozoa</taxon>
        <taxon>Arthropoda</taxon>
        <taxon>Hexapoda</taxon>
        <taxon>Insecta</taxon>
        <taxon>Pterygota</taxon>
        <taxon>Neoptera</taxon>
        <taxon>Paraneoptera</taxon>
        <taxon>Hemiptera</taxon>
        <taxon>Heteroptera</taxon>
        <taxon>Panheteroptera</taxon>
        <taxon>Cimicomorpha</taxon>
        <taxon>Miridae</taxon>
        <taxon>Mirini</taxon>
        <taxon>Lygus</taxon>
    </lineage>
</organism>
<dbReference type="GO" id="GO:0005737">
    <property type="term" value="C:cytoplasm"/>
    <property type="evidence" value="ECO:0007669"/>
    <property type="project" value="TreeGrafter"/>
</dbReference>
<feature type="compositionally biased region" description="Polar residues" evidence="1">
    <location>
        <begin position="95"/>
        <end position="104"/>
    </location>
</feature>
<evidence type="ECO:0000313" key="2">
    <source>
        <dbReference type="EMBL" id="JAG16644.1"/>
    </source>
</evidence>
<dbReference type="GO" id="GO:0051170">
    <property type="term" value="P:import into nucleus"/>
    <property type="evidence" value="ECO:0007669"/>
    <property type="project" value="TreeGrafter"/>
</dbReference>